<dbReference type="Proteomes" id="UP001407347">
    <property type="component" value="Unassembled WGS sequence"/>
</dbReference>
<name>A0ABV0A374_9HYPH</name>
<dbReference type="RefSeq" id="WP_346013578.1">
    <property type="nucleotide sequence ID" value="NZ_JAQYXP010000005.1"/>
</dbReference>
<gene>
    <name evidence="1" type="ORF">PUR29_33050</name>
</gene>
<sequence length="63" mass="7182">MTNGQIHLRAERVREMIHVIMGEGRLGMRSARTPDEIDAFADKLKRLASEVRAEQRVTADNFS</sequence>
<keyword evidence="2" id="KW-1185">Reference proteome</keyword>
<comment type="caution">
    <text evidence="1">The sequence shown here is derived from an EMBL/GenBank/DDBJ whole genome shotgun (WGS) entry which is preliminary data.</text>
</comment>
<dbReference type="EMBL" id="JAQYXP010000005">
    <property type="protein sequence ID" value="MEN3238277.1"/>
    <property type="molecule type" value="Genomic_DNA"/>
</dbReference>
<evidence type="ECO:0000313" key="2">
    <source>
        <dbReference type="Proteomes" id="UP001407347"/>
    </source>
</evidence>
<evidence type="ECO:0000313" key="1">
    <source>
        <dbReference type="EMBL" id="MEN3238277.1"/>
    </source>
</evidence>
<proteinExistence type="predicted"/>
<protein>
    <submittedName>
        <fullName evidence="1">Uncharacterized protein</fullName>
    </submittedName>
</protein>
<organism evidence="1 2">
    <name type="scientific">Methylobacterium ajmalii</name>
    <dbReference type="NCBI Taxonomy" id="2738439"/>
    <lineage>
        <taxon>Bacteria</taxon>
        <taxon>Pseudomonadati</taxon>
        <taxon>Pseudomonadota</taxon>
        <taxon>Alphaproteobacteria</taxon>
        <taxon>Hyphomicrobiales</taxon>
        <taxon>Methylobacteriaceae</taxon>
        <taxon>Methylobacterium</taxon>
    </lineage>
</organism>
<accession>A0ABV0A374</accession>
<reference evidence="1 2" key="1">
    <citation type="journal article" date="2023" name="PLoS ONE">
        <title>Complete genome assembly of Hawai'i environmental nontuberculous mycobacteria reveals unexpected co-isolation with methylobacteria.</title>
        <authorList>
            <person name="Hendrix J."/>
            <person name="Epperson L.E."/>
            <person name="Tong E.I."/>
            <person name="Chan Y.L."/>
            <person name="Hasan N.A."/>
            <person name="Dawrs S.N."/>
            <person name="Norton G.J."/>
            <person name="Virdi R."/>
            <person name="Crooks J.L."/>
            <person name="Chan E.D."/>
            <person name="Honda J.R."/>
            <person name="Strong M."/>
        </authorList>
    </citation>
    <scope>NUCLEOTIDE SEQUENCE [LARGE SCALE GENOMIC DNA]</scope>
    <source>
        <strain evidence="1 2">NJH_HI04-1</strain>
    </source>
</reference>